<accession>A0AAW0CVW0</accession>
<dbReference type="AlphaFoldDB" id="A0AAW0CVW0"/>
<dbReference type="Pfam" id="PF19086">
    <property type="entry name" value="Terpene_syn_C_2"/>
    <property type="match status" value="1"/>
</dbReference>
<feature type="non-terminal residue" evidence="7">
    <location>
        <position position="315"/>
    </location>
</feature>
<evidence type="ECO:0000256" key="3">
    <source>
        <dbReference type="ARBA" id="ARBA00022723"/>
    </source>
</evidence>
<comment type="similarity">
    <text evidence="2 6">Belongs to the terpene synthase family.</text>
</comment>
<dbReference type="GO" id="GO:0008299">
    <property type="term" value="P:isoprenoid biosynthetic process"/>
    <property type="evidence" value="ECO:0007669"/>
    <property type="project" value="UniProtKB-ARBA"/>
</dbReference>
<dbReference type="PANTHER" id="PTHR35201">
    <property type="entry name" value="TERPENE SYNTHASE"/>
    <property type="match status" value="1"/>
</dbReference>
<evidence type="ECO:0000256" key="4">
    <source>
        <dbReference type="ARBA" id="ARBA00022842"/>
    </source>
</evidence>
<dbReference type="InterPro" id="IPR034686">
    <property type="entry name" value="Terpene_cyclase-like_2"/>
</dbReference>
<evidence type="ECO:0000256" key="2">
    <source>
        <dbReference type="ARBA" id="ARBA00006333"/>
    </source>
</evidence>
<dbReference type="SUPFAM" id="SSF48576">
    <property type="entry name" value="Terpenoid synthases"/>
    <property type="match status" value="1"/>
</dbReference>
<dbReference type="GO" id="GO:0046872">
    <property type="term" value="F:metal ion binding"/>
    <property type="evidence" value="ECO:0007669"/>
    <property type="project" value="UniProtKB-KW"/>
</dbReference>
<name>A0AAW0CVW0_9AGAR</name>
<keyword evidence="3 6" id="KW-0479">Metal-binding</keyword>
<keyword evidence="8" id="KW-1185">Reference proteome</keyword>
<keyword evidence="4 6" id="KW-0460">Magnesium</keyword>
<comment type="caution">
    <text evidence="7">The sequence shown here is derived from an EMBL/GenBank/DDBJ whole genome shotgun (WGS) entry which is preliminary data.</text>
</comment>
<evidence type="ECO:0000256" key="5">
    <source>
        <dbReference type="ARBA" id="ARBA00023239"/>
    </source>
</evidence>
<dbReference type="EMBL" id="JAWWNJ010000013">
    <property type="protein sequence ID" value="KAK7042880.1"/>
    <property type="molecule type" value="Genomic_DNA"/>
</dbReference>
<keyword evidence="5 6" id="KW-0456">Lyase</keyword>
<evidence type="ECO:0000313" key="8">
    <source>
        <dbReference type="Proteomes" id="UP001362999"/>
    </source>
</evidence>
<protein>
    <recommendedName>
        <fullName evidence="6">Terpene synthase</fullName>
        <ecNumber evidence="6">4.2.3.-</ecNumber>
    </recommendedName>
</protein>
<dbReference type="PANTHER" id="PTHR35201:SF4">
    <property type="entry name" value="BETA-PINACENE SYNTHASE-RELATED"/>
    <property type="match status" value="1"/>
</dbReference>
<comment type="cofactor">
    <cofactor evidence="1 6">
        <name>Mg(2+)</name>
        <dbReference type="ChEBI" id="CHEBI:18420"/>
    </cofactor>
</comment>
<evidence type="ECO:0000256" key="6">
    <source>
        <dbReference type="RuleBase" id="RU366034"/>
    </source>
</evidence>
<evidence type="ECO:0000256" key="1">
    <source>
        <dbReference type="ARBA" id="ARBA00001946"/>
    </source>
</evidence>
<sequence length="315" mass="35562">MMMSASAPKHGVVQLPSWMAGLPPTMFIPKVHSLREEITQDVNTFFLTHWPFPNEKARKKIVESDFCYALCATWPESLDDRMRHACRLVTLIFLIDDLLDDMSLDEGKAFNNVILSLMQGHRMPSQENPGVESIAYDIGAGLRASDPGLLSQNILAGLTSFMAAQTDAVRTERDIGLKAYLQIITATGLYCTRLTIPVTDLAVAESLHEICMNHIVYGNDAWSYDKELKKAQETALEAELQAFSSVSSLMDACGITSRSAKRVLVFLQREMEVLFTERSDEVLRMKDTPEMRRYIKMLEYQMSGSELWGTKTLRY</sequence>
<gene>
    <name evidence="7" type="ORF">R3P38DRAFT_3449724</name>
</gene>
<reference evidence="7 8" key="1">
    <citation type="journal article" date="2024" name="J Genomics">
        <title>Draft genome sequencing and assembly of Favolaschia claudopus CIRM-BRFM 2984 isolated from oak limbs.</title>
        <authorList>
            <person name="Navarro D."/>
            <person name="Drula E."/>
            <person name="Chaduli D."/>
            <person name="Cazenave R."/>
            <person name="Ahrendt S."/>
            <person name="Wang J."/>
            <person name="Lipzen A."/>
            <person name="Daum C."/>
            <person name="Barry K."/>
            <person name="Grigoriev I.V."/>
            <person name="Favel A."/>
            <person name="Rosso M.N."/>
            <person name="Martin F."/>
        </authorList>
    </citation>
    <scope>NUCLEOTIDE SEQUENCE [LARGE SCALE GENOMIC DNA]</scope>
    <source>
        <strain evidence="7 8">CIRM-BRFM 2984</strain>
    </source>
</reference>
<dbReference type="GO" id="GO:0010333">
    <property type="term" value="F:terpene synthase activity"/>
    <property type="evidence" value="ECO:0007669"/>
    <property type="project" value="InterPro"/>
</dbReference>
<evidence type="ECO:0000313" key="7">
    <source>
        <dbReference type="EMBL" id="KAK7042880.1"/>
    </source>
</evidence>
<dbReference type="Gene3D" id="1.10.600.10">
    <property type="entry name" value="Farnesyl Diphosphate Synthase"/>
    <property type="match status" value="1"/>
</dbReference>
<organism evidence="7 8">
    <name type="scientific">Favolaschia claudopus</name>
    <dbReference type="NCBI Taxonomy" id="2862362"/>
    <lineage>
        <taxon>Eukaryota</taxon>
        <taxon>Fungi</taxon>
        <taxon>Dikarya</taxon>
        <taxon>Basidiomycota</taxon>
        <taxon>Agaricomycotina</taxon>
        <taxon>Agaricomycetes</taxon>
        <taxon>Agaricomycetidae</taxon>
        <taxon>Agaricales</taxon>
        <taxon>Marasmiineae</taxon>
        <taxon>Mycenaceae</taxon>
        <taxon>Favolaschia</taxon>
    </lineage>
</organism>
<dbReference type="Proteomes" id="UP001362999">
    <property type="component" value="Unassembled WGS sequence"/>
</dbReference>
<proteinExistence type="inferred from homology"/>
<dbReference type="EC" id="4.2.3.-" evidence="6"/>
<dbReference type="InterPro" id="IPR008949">
    <property type="entry name" value="Isoprenoid_synthase_dom_sf"/>
</dbReference>